<accession>A0A1X6YFT3</accession>
<keyword evidence="3" id="KW-0998">Cell outer membrane</keyword>
<dbReference type="CDD" id="cd07185">
    <property type="entry name" value="OmpA_C-like"/>
    <property type="match status" value="1"/>
</dbReference>
<name>A0A1X6YFT3_9RHOB</name>
<gene>
    <name evidence="6" type="primary">pal</name>
    <name evidence="6" type="ORF">ROA7450_00671</name>
</gene>
<dbReference type="InterPro" id="IPR036737">
    <property type="entry name" value="OmpA-like_sf"/>
</dbReference>
<feature type="domain" description="OmpA-like" evidence="5">
    <location>
        <begin position="51"/>
        <end position="167"/>
    </location>
</feature>
<sequence>MKHFIITAALISVAACSDEAGSIVEGPNFGNPTMNNHLVHTGERSYVIDLAHRFADEVPSTVTFAFDSAQLDSNARIALKEQANWIRQFPEIRFRVYGHTDKVGSSAYNKRLGQRRANAVVAYLSTLGISRSRLEAVVSFGETQPLIVTEGRERRNRRTVTEVTGFVQDPPIPIDGKYAEVIQREYVESATRESYIQRDATEAGSGE</sequence>
<reference evidence="6 7" key="1">
    <citation type="submission" date="2017-03" db="EMBL/GenBank/DDBJ databases">
        <authorList>
            <person name="Afonso C.L."/>
            <person name="Miller P.J."/>
            <person name="Scott M.A."/>
            <person name="Spackman E."/>
            <person name="Goraichik I."/>
            <person name="Dimitrov K.M."/>
            <person name="Suarez D.L."/>
            <person name="Swayne D.E."/>
        </authorList>
    </citation>
    <scope>NUCLEOTIDE SEQUENCE [LARGE SCALE GENOMIC DNA]</scope>
    <source>
        <strain evidence="6 7">CECT 7450</strain>
    </source>
</reference>
<dbReference type="Pfam" id="PF00691">
    <property type="entry name" value="OmpA"/>
    <property type="match status" value="1"/>
</dbReference>
<dbReference type="PANTHER" id="PTHR30329:SF21">
    <property type="entry name" value="LIPOPROTEIN YIAD-RELATED"/>
    <property type="match status" value="1"/>
</dbReference>
<dbReference type="Gene3D" id="3.30.1330.60">
    <property type="entry name" value="OmpA-like domain"/>
    <property type="match status" value="1"/>
</dbReference>
<dbReference type="PROSITE" id="PS51257">
    <property type="entry name" value="PROKAR_LIPOPROTEIN"/>
    <property type="match status" value="1"/>
</dbReference>
<dbReference type="PANTHER" id="PTHR30329">
    <property type="entry name" value="STATOR ELEMENT OF FLAGELLAR MOTOR COMPLEX"/>
    <property type="match status" value="1"/>
</dbReference>
<organism evidence="6 7">
    <name type="scientific">Roseovarius albus</name>
    <dbReference type="NCBI Taxonomy" id="1247867"/>
    <lineage>
        <taxon>Bacteria</taxon>
        <taxon>Pseudomonadati</taxon>
        <taxon>Pseudomonadota</taxon>
        <taxon>Alphaproteobacteria</taxon>
        <taxon>Rhodobacterales</taxon>
        <taxon>Roseobacteraceae</taxon>
        <taxon>Roseovarius</taxon>
    </lineage>
</organism>
<evidence type="ECO:0000313" key="7">
    <source>
        <dbReference type="Proteomes" id="UP000193061"/>
    </source>
</evidence>
<evidence type="ECO:0000259" key="5">
    <source>
        <dbReference type="PROSITE" id="PS51123"/>
    </source>
</evidence>
<dbReference type="RefSeq" id="WP_143534343.1">
    <property type="nucleotide sequence ID" value="NZ_FWFX01000002.1"/>
</dbReference>
<evidence type="ECO:0000256" key="1">
    <source>
        <dbReference type="ARBA" id="ARBA00004442"/>
    </source>
</evidence>
<dbReference type="InterPro" id="IPR050330">
    <property type="entry name" value="Bact_OuterMem_StrucFunc"/>
</dbReference>
<evidence type="ECO:0000256" key="2">
    <source>
        <dbReference type="ARBA" id="ARBA00023136"/>
    </source>
</evidence>
<protein>
    <submittedName>
        <fullName evidence="6">Outer membrane protein P6</fullName>
    </submittedName>
</protein>
<dbReference type="InterPro" id="IPR006665">
    <property type="entry name" value="OmpA-like"/>
</dbReference>
<comment type="subcellular location">
    <subcellularLocation>
        <location evidence="1">Cell outer membrane</location>
    </subcellularLocation>
</comment>
<keyword evidence="7" id="KW-1185">Reference proteome</keyword>
<dbReference type="PRINTS" id="PR01021">
    <property type="entry name" value="OMPADOMAIN"/>
</dbReference>
<dbReference type="AlphaFoldDB" id="A0A1X6YFT3"/>
<dbReference type="PROSITE" id="PS51123">
    <property type="entry name" value="OMPA_2"/>
    <property type="match status" value="1"/>
</dbReference>
<evidence type="ECO:0000256" key="3">
    <source>
        <dbReference type="ARBA" id="ARBA00023237"/>
    </source>
</evidence>
<evidence type="ECO:0000313" key="6">
    <source>
        <dbReference type="EMBL" id="SLN20158.1"/>
    </source>
</evidence>
<dbReference type="OrthoDB" id="9810367at2"/>
<dbReference type="InterPro" id="IPR006664">
    <property type="entry name" value="OMP_bac"/>
</dbReference>
<evidence type="ECO:0000256" key="4">
    <source>
        <dbReference type="PROSITE-ProRule" id="PRU00473"/>
    </source>
</evidence>
<dbReference type="GO" id="GO:0009279">
    <property type="term" value="C:cell outer membrane"/>
    <property type="evidence" value="ECO:0007669"/>
    <property type="project" value="UniProtKB-SubCell"/>
</dbReference>
<dbReference type="EMBL" id="FWFX01000002">
    <property type="protein sequence ID" value="SLN20158.1"/>
    <property type="molecule type" value="Genomic_DNA"/>
</dbReference>
<keyword evidence="2 4" id="KW-0472">Membrane</keyword>
<dbReference type="SUPFAM" id="SSF103088">
    <property type="entry name" value="OmpA-like"/>
    <property type="match status" value="1"/>
</dbReference>
<dbReference type="Proteomes" id="UP000193061">
    <property type="component" value="Unassembled WGS sequence"/>
</dbReference>
<proteinExistence type="predicted"/>